<evidence type="ECO:0000313" key="2">
    <source>
        <dbReference type="EMBL" id="GGP02318.1"/>
    </source>
</evidence>
<accession>A0ABQ2NH30</accession>
<dbReference type="InterPro" id="IPR036812">
    <property type="entry name" value="NAD(P)_OxRdtase_dom_sf"/>
</dbReference>
<gene>
    <name evidence="2" type="primary">ycsN</name>
    <name evidence="2" type="ORF">GCM10010992_06220</name>
</gene>
<dbReference type="InterPro" id="IPR050523">
    <property type="entry name" value="AKR_Detox_Biosynth"/>
</dbReference>
<name>A0ABQ2NH30_9FLAO</name>
<dbReference type="InterPro" id="IPR023210">
    <property type="entry name" value="NADP_OxRdtase_dom"/>
</dbReference>
<dbReference type="InterPro" id="IPR020471">
    <property type="entry name" value="AKR"/>
</dbReference>
<feature type="domain" description="NADP-dependent oxidoreductase" evidence="1">
    <location>
        <begin position="10"/>
        <end position="281"/>
    </location>
</feature>
<proteinExistence type="predicted"/>
<organism evidence="2 3">
    <name type="scientific">Cloacibacterium rupense</name>
    <dbReference type="NCBI Taxonomy" id="517423"/>
    <lineage>
        <taxon>Bacteria</taxon>
        <taxon>Pseudomonadati</taxon>
        <taxon>Bacteroidota</taxon>
        <taxon>Flavobacteriia</taxon>
        <taxon>Flavobacteriales</taxon>
        <taxon>Weeksellaceae</taxon>
    </lineage>
</organism>
<dbReference type="Proteomes" id="UP000620064">
    <property type="component" value="Unassembled WGS sequence"/>
</dbReference>
<dbReference type="CDD" id="cd19092">
    <property type="entry name" value="AKR_BsYcsN_EcYdhF-like"/>
    <property type="match status" value="1"/>
</dbReference>
<comment type="caution">
    <text evidence="2">The sequence shown here is derived from an EMBL/GenBank/DDBJ whole genome shotgun (WGS) entry which is preliminary data.</text>
</comment>
<dbReference type="Gene3D" id="3.20.20.100">
    <property type="entry name" value="NADP-dependent oxidoreductase domain"/>
    <property type="match status" value="1"/>
</dbReference>
<dbReference type="Pfam" id="PF00248">
    <property type="entry name" value="Aldo_ket_red"/>
    <property type="match status" value="1"/>
</dbReference>
<dbReference type="SUPFAM" id="SSF51430">
    <property type="entry name" value="NAD(P)-linked oxidoreductase"/>
    <property type="match status" value="1"/>
</dbReference>
<protein>
    <submittedName>
        <fullName evidence="2">Oxidoreductase YcsN</fullName>
    </submittedName>
</protein>
<dbReference type="PANTHER" id="PTHR43364:SF1">
    <property type="entry name" value="OXIDOREDUCTASE YDHF"/>
    <property type="match status" value="1"/>
</dbReference>
<sequence length="293" mass="33380">MKIKIMDFSKIIIGVMRWGIWGANHSVSGVQKLIETSLEEDLYTFDHADIYGGYTTEELFGSAFAEMKIDREKIQLITKCGICMPSEKKNFPLKYYNYSKEYILNQVDESLKNLKTDYIDLLLLHRPSPLMNPEEIAAAFGILRSSGKVRDFGVSNFSVTQFDLISKYFPQLVTNQVEVSLTETKAFYDGTIDQMMMKKMLPMAWSVMGTYFSEDSEKTARIKSVLDDLTTKYNADEAQLLLAFVLKHPSRILPIVGTSKIESIKSLKKSLDIDLTIEDWFALLESSQGHKVP</sequence>
<evidence type="ECO:0000313" key="3">
    <source>
        <dbReference type="Proteomes" id="UP000620064"/>
    </source>
</evidence>
<dbReference type="PANTHER" id="PTHR43364">
    <property type="entry name" value="NADH-SPECIFIC METHYLGLYOXAL REDUCTASE-RELATED"/>
    <property type="match status" value="1"/>
</dbReference>
<reference evidence="3" key="1">
    <citation type="journal article" date="2019" name="Int. J. Syst. Evol. Microbiol.">
        <title>The Global Catalogue of Microorganisms (GCM) 10K type strain sequencing project: providing services to taxonomists for standard genome sequencing and annotation.</title>
        <authorList>
            <consortium name="The Broad Institute Genomics Platform"/>
            <consortium name="The Broad Institute Genome Sequencing Center for Infectious Disease"/>
            <person name="Wu L."/>
            <person name="Ma J."/>
        </authorList>
    </citation>
    <scope>NUCLEOTIDE SEQUENCE [LARGE SCALE GENOMIC DNA]</scope>
    <source>
        <strain evidence="3">CGMCC 1.7656</strain>
    </source>
</reference>
<dbReference type="EMBL" id="BMLV01000001">
    <property type="protein sequence ID" value="GGP02318.1"/>
    <property type="molecule type" value="Genomic_DNA"/>
</dbReference>
<evidence type="ECO:0000259" key="1">
    <source>
        <dbReference type="Pfam" id="PF00248"/>
    </source>
</evidence>
<keyword evidence="3" id="KW-1185">Reference proteome</keyword>
<dbReference type="PRINTS" id="PR00069">
    <property type="entry name" value="ALDKETRDTASE"/>
</dbReference>